<dbReference type="Pfam" id="PF00528">
    <property type="entry name" value="BPD_transp_1"/>
    <property type="match status" value="1"/>
</dbReference>
<comment type="subcellular location">
    <subcellularLocation>
        <location evidence="1 7">Cell membrane</location>
        <topology evidence="1 7">Multi-pass membrane protein</topology>
    </subcellularLocation>
</comment>
<evidence type="ECO:0000256" key="5">
    <source>
        <dbReference type="ARBA" id="ARBA00022989"/>
    </source>
</evidence>
<dbReference type="SUPFAM" id="SSF161098">
    <property type="entry name" value="MetI-like"/>
    <property type="match status" value="1"/>
</dbReference>
<dbReference type="AlphaFoldDB" id="A0A1K2I2S4"/>
<dbReference type="Pfam" id="PF19300">
    <property type="entry name" value="BPD_transp_1_N"/>
    <property type="match status" value="1"/>
</dbReference>
<keyword evidence="2 7" id="KW-0813">Transport</keyword>
<dbReference type="InterPro" id="IPR035906">
    <property type="entry name" value="MetI-like_sf"/>
</dbReference>
<feature type="transmembrane region" description="Helical" evidence="7">
    <location>
        <begin position="281"/>
        <end position="300"/>
    </location>
</feature>
<dbReference type="STRING" id="665118.SAMN02983003_3880"/>
<evidence type="ECO:0000313" key="9">
    <source>
        <dbReference type="EMBL" id="SFZ86686.1"/>
    </source>
</evidence>
<evidence type="ECO:0000256" key="4">
    <source>
        <dbReference type="ARBA" id="ARBA00022692"/>
    </source>
</evidence>
<keyword evidence="4 7" id="KW-0812">Transmembrane</keyword>
<dbReference type="GO" id="GO:0005886">
    <property type="term" value="C:plasma membrane"/>
    <property type="evidence" value="ECO:0007669"/>
    <property type="project" value="UniProtKB-SubCell"/>
</dbReference>
<feature type="transmembrane region" description="Helical" evidence="7">
    <location>
        <begin position="134"/>
        <end position="158"/>
    </location>
</feature>
<evidence type="ECO:0000256" key="1">
    <source>
        <dbReference type="ARBA" id="ARBA00004651"/>
    </source>
</evidence>
<dbReference type="EMBL" id="FPKU01000004">
    <property type="protein sequence ID" value="SFZ86686.1"/>
    <property type="molecule type" value="Genomic_DNA"/>
</dbReference>
<proteinExistence type="inferred from homology"/>
<evidence type="ECO:0000256" key="6">
    <source>
        <dbReference type="ARBA" id="ARBA00023136"/>
    </source>
</evidence>
<dbReference type="RefSeq" id="WP_072346607.1">
    <property type="nucleotide sequence ID" value="NZ_FPKU01000004.1"/>
</dbReference>
<feature type="transmembrane region" description="Helical" evidence="7">
    <location>
        <begin position="239"/>
        <end position="261"/>
    </location>
</feature>
<keyword evidence="6 7" id="KW-0472">Membrane</keyword>
<dbReference type="GO" id="GO:0055085">
    <property type="term" value="P:transmembrane transport"/>
    <property type="evidence" value="ECO:0007669"/>
    <property type="project" value="InterPro"/>
</dbReference>
<dbReference type="Proteomes" id="UP000183447">
    <property type="component" value="Unassembled WGS sequence"/>
</dbReference>
<evidence type="ECO:0000256" key="2">
    <source>
        <dbReference type="ARBA" id="ARBA00022448"/>
    </source>
</evidence>
<evidence type="ECO:0000256" key="7">
    <source>
        <dbReference type="RuleBase" id="RU363032"/>
    </source>
</evidence>
<feature type="transmembrane region" description="Helical" evidence="7">
    <location>
        <begin position="7"/>
        <end position="27"/>
    </location>
</feature>
<evidence type="ECO:0000313" key="10">
    <source>
        <dbReference type="Proteomes" id="UP000183447"/>
    </source>
</evidence>
<accession>A0A1K2I2S4</accession>
<comment type="similarity">
    <text evidence="7">Belongs to the binding-protein-dependent transport system permease family.</text>
</comment>
<dbReference type="Gene3D" id="1.10.3720.10">
    <property type="entry name" value="MetI-like"/>
    <property type="match status" value="1"/>
</dbReference>
<name>A0A1K2I2S4_9HYPH</name>
<keyword evidence="10" id="KW-1185">Reference proteome</keyword>
<sequence>MARIILVRLGWTVAILLGVSLIAFMLMRALPGDFVLAAAGTTSVSPEVLETMRRDLGLDRPLLEQYFAWLGSALQGDLGRSFVTRAPVMQEIWPRFVVTIQLTLVAAIMAMLIGVTTGLLSARLKGHFDWLVRVINGLSLAIPNFVVGTLIVLLAGLYFPQIAVFGYTPFLVDPVANIKSLILPGFALALAVSVTISENTRAAVLEVASQDFVMVARAKGLRRSTVLYNYLVRNALTPIITVTGLQVATLLGGSILVETIFAIPGMGQYLFDSITNRDYPVIQAIVLMAAAVVVFVNMLVDIAYARADARVAL</sequence>
<dbReference type="InterPro" id="IPR045621">
    <property type="entry name" value="BPD_transp_1_N"/>
</dbReference>
<protein>
    <submittedName>
        <fullName evidence="9">Peptide/nickel transport system permease protein</fullName>
    </submittedName>
</protein>
<evidence type="ECO:0000259" key="8">
    <source>
        <dbReference type="PROSITE" id="PS50928"/>
    </source>
</evidence>
<keyword evidence="5 7" id="KW-1133">Transmembrane helix</keyword>
<dbReference type="PANTHER" id="PTHR43163:SF6">
    <property type="entry name" value="DIPEPTIDE TRANSPORT SYSTEM PERMEASE PROTEIN DPPB-RELATED"/>
    <property type="match status" value="1"/>
</dbReference>
<evidence type="ECO:0000256" key="3">
    <source>
        <dbReference type="ARBA" id="ARBA00022475"/>
    </source>
</evidence>
<dbReference type="OrthoDB" id="9805855at2"/>
<reference evidence="9 10" key="1">
    <citation type="submission" date="2016-11" db="EMBL/GenBank/DDBJ databases">
        <authorList>
            <person name="Jaros S."/>
            <person name="Januszkiewicz K."/>
            <person name="Wedrychowicz H."/>
        </authorList>
    </citation>
    <scope>NUCLEOTIDE SEQUENCE [LARGE SCALE GENOMIC DNA]</scope>
    <source>
        <strain evidence="9 10">ATCC 23634</strain>
    </source>
</reference>
<feature type="transmembrane region" description="Helical" evidence="7">
    <location>
        <begin position="96"/>
        <end position="122"/>
    </location>
</feature>
<dbReference type="InterPro" id="IPR000515">
    <property type="entry name" value="MetI-like"/>
</dbReference>
<feature type="transmembrane region" description="Helical" evidence="7">
    <location>
        <begin position="178"/>
        <end position="196"/>
    </location>
</feature>
<organism evidence="9 10">
    <name type="scientific">Devosia enhydra</name>
    <dbReference type="NCBI Taxonomy" id="665118"/>
    <lineage>
        <taxon>Bacteria</taxon>
        <taxon>Pseudomonadati</taxon>
        <taxon>Pseudomonadota</taxon>
        <taxon>Alphaproteobacteria</taxon>
        <taxon>Hyphomicrobiales</taxon>
        <taxon>Devosiaceae</taxon>
        <taxon>Devosia</taxon>
    </lineage>
</organism>
<dbReference type="PANTHER" id="PTHR43163">
    <property type="entry name" value="DIPEPTIDE TRANSPORT SYSTEM PERMEASE PROTEIN DPPB-RELATED"/>
    <property type="match status" value="1"/>
</dbReference>
<dbReference type="CDD" id="cd06261">
    <property type="entry name" value="TM_PBP2"/>
    <property type="match status" value="1"/>
</dbReference>
<gene>
    <name evidence="9" type="ORF">SAMN02983003_3880</name>
</gene>
<keyword evidence="3" id="KW-1003">Cell membrane</keyword>
<dbReference type="PROSITE" id="PS50928">
    <property type="entry name" value="ABC_TM1"/>
    <property type="match status" value="1"/>
</dbReference>
<feature type="domain" description="ABC transmembrane type-1" evidence="8">
    <location>
        <begin position="96"/>
        <end position="300"/>
    </location>
</feature>